<proteinExistence type="predicted"/>
<dbReference type="Pfam" id="PF00486">
    <property type="entry name" value="Trans_reg_C"/>
    <property type="match status" value="1"/>
</dbReference>
<dbReference type="GO" id="GO:0006355">
    <property type="term" value="P:regulation of DNA-templated transcription"/>
    <property type="evidence" value="ECO:0007669"/>
    <property type="project" value="InterPro"/>
</dbReference>
<dbReference type="AlphaFoldDB" id="A0A060QE99"/>
<dbReference type="CDD" id="cd00383">
    <property type="entry name" value="trans_reg_C"/>
    <property type="match status" value="1"/>
</dbReference>
<feature type="domain" description="Response regulatory" evidence="11">
    <location>
        <begin position="3"/>
        <end position="116"/>
    </location>
</feature>
<evidence type="ECO:0000313" key="13">
    <source>
        <dbReference type="EMBL" id="CDG39033.1"/>
    </source>
</evidence>
<dbReference type="SMART" id="SM00448">
    <property type="entry name" value="REC"/>
    <property type="match status" value="1"/>
</dbReference>
<protein>
    <recommendedName>
        <fullName evidence="8">Regulatory protein VirG</fullName>
    </recommendedName>
</protein>
<dbReference type="CDD" id="cd17574">
    <property type="entry name" value="REC_OmpR"/>
    <property type="match status" value="1"/>
</dbReference>
<keyword evidence="2" id="KW-0963">Cytoplasm</keyword>
<dbReference type="Pfam" id="PF00072">
    <property type="entry name" value="Response_reg"/>
    <property type="match status" value="1"/>
</dbReference>
<dbReference type="PANTHER" id="PTHR48111:SF4">
    <property type="entry name" value="DNA-BINDING DUAL TRANSCRIPTIONAL REGULATOR OMPR"/>
    <property type="match status" value="1"/>
</dbReference>
<dbReference type="PANTHER" id="PTHR48111">
    <property type="entry name" value="REGULATOR OF RPOS"/>
    <property type="match status" value="1"/>
</dbReference>
<evidence type="ECO:0000256" key="5">
    <source>
        <dbReference type="ARBA" id="ARBA00023015"/>
    </source>
</evidence>
<gene>
    <name evidence="13" type="ORF">ASAP_0988</name>
</gene>
<evidence type="ECO:0000256" key="9">
    <source>
        <dbReference type="PROSITE-ProRule" id="PRU00169"/>
    </source>
</evidence>
<feature type="modified residue" description="4-aspartylphosphate" evidence="9">
    <location>
        <position position="52"/>
    </location>
</feature>
<keyword evidence="3 9" id="KW-0597">Phosphoprotein</keyword>
<reference evidence="13 14" key="2">
    <citation type="journal article" date="2014" name="PLoS ONE">
        <title>Evolution of mitochondria reconstructed from the energy metabolism of living bacteria.</title>
        <authorList>
            <person name="Degli Esposti M."/>
            <person name="Chouaia B."/>
            <person name="Comandatore F."/>
            <person name="Crotti E."/>
            <person name="Sassera D."/>
            <person name="Lievens P.M."/>
            <person name="Daffonchio D."/>
            <person name="Bandi C."/>
        </authorList>
    </citation>
    <scope>NUCLEOTIDE SEQUENCE [LARGE SCALE GENOMIC DNA]</scope>
    <source>
        <strain evidence="13 14">SF2.1</strain>
    </source>
</reference>
<dbReference type="SMART" id="SM00862">
    <property type="entry name" value="Trans_reg_C"/>
    <property type="match status" value="1"/>
</dbReference>
<dbReference type="EMBL" id="CBLX010000007">
    <property type="protein sequence ID" value="CDG39033.1"/>
    <property type="molecule type" value="Genomic_DNA"/>
</dbReference>
<dbReference type="InterPro" id="IPR016032">
    <property type="entry name" value="Sig_transdc_resp-reg_C-effctor"/>
</dbReference>
<evidence type="ECO:0000259" key="12">
    <source>
        <dbReference type="PROSITE" id="PS51755"/>
    </source>
</evidence>
<dbReference type="InterPro" id="IPR001789">
    <property type="entry name" value="Sig_transdc_resp-reg_receiver"/>
</dbReference>
<dbReference type="SUPFAM" id="SSF46894">
    <property type="entry name" value="C-terminal effector domain of the bipartite response regulators"/>
    <property type="match status" value="1"/>
</dbReference>
<evidence type="ECO:0000256" key="8">
    <source>
        <dbReference type="ARBA" id="ARBA00067337"/>
    </source>
</evidence>
<keyword evidence="6 10" id="KW-0238">DNA-binding</keyword>
<accession>A0A060QE99</accession>
<evidence type="ECO:0000256" key="4">
    <source>
        <dbReference type="ARBA" id="ARBA00023012"/>
    </source>
</evidence>
<dbReference type="Proteomes" id="UP000027583">
    <property type="component" value="Unassembled WGS sequence"/>
</dbReference>
<dbReference type="PROSITE" id="PS50110">
    <property type="entry name" value="RESPONSE_REGULATORY"/>
    <property type="match status" value="1"/>
</dbReference>
<feature type="domain" description="OmpR/PhoB-type" evidence="12">
    <location>
        <begin position="130"/>
        <end position="231"/>
    </location>
</feature>
<evidence type="ECO:0000259" key="11">
    <source>
        <dbReference type="PROSITE" id="PS50110"/>
    </source>
</evidence>
<reference evidence="13 14" key="1">
    <citation type="journal article" date="2014" name="Genome Biol. Evol.">
        <title>Acetic acid bacteria genomes reveal functional traits for adaptation to life in insect guts.</title>
        <authorList>
            <person name="Chouaia B."/>
            <person name="Gaiarsa S."/>
            <person name="Crotti E."/>
            <person name="Comandatore F."/>
            <person name="Degli Esposti M."/>
            <person name="Ricci I."/>
            <person name="Alma A."/>
            <person name="Favia G."/>
            <person name="Bandi C."/>
            <person name="Daffonchio D."/>
        </authorList>
    </citation>
    <scope>NUCLEOTIDE SEQUENCE [LARGE SCALE GENOMIC DNA]</scope>
    <source>
        <strain evidence="13 14">SF2.1</strain>
    </source>
</reference>
<dbReference type="PROSITE" id="PS51755">
    <property type="entry name" value="OMPR_PHOB"/>
    <property type="match status" value="1"/>
</dbReference>
<organism evidence="13 14">
    <name type="scientific">Asaia bogorensis</name>
    <dbReference type="NCBI Taxonomy" id="91915"/>
    <lineage>
        <taxon>Bacteria</taxon>
        <taxon>Pseudomonadati</taxon>
        <taxon>Pseudomonadota</taxon>
        <taxon>Alphaproteobacteria</taxon>
        <taxon>Acetobacterales</taxon>
        <taxon>Acetobacteraceae</taxon>
        <taxon>Asaia</taxon>
    </lineage>
</organism>
<dbReference type="FunFam" id="1.10.10.10:FF:000099">
    <property type="entry name" value="Two-component system response regulator TorR"/>
    <property type="match status" value="1"/>
</dbReference>
<evidence type="ECO:0000256" key="3">
    <source>
        <dbReference type="ARBA" id="ARBA00022553"/>
    </source>
</evidence>
<evidence type="ECO:0000256" key="6">
    <source>
        <dbReference type="ARBA" id="ARBA00023125"/>
    </source>
</evidence>
<dbReference type="Gene3D" id="6.10.250.690">
    <property type="match status" value="1"/>
</dbReference>
<dbReference type="GO" id="GO:0000156">
    <property type="term" value="F:phosphorelay response regulator activity"/>
    <property type="evidence" value="ECO:0007669"/>
    <property type="project" value="TreeGrafter"/>
</dbReference>
<dbReference type="Gene3D" id="3.40.50.2300">
    <property type="match status" value="1"/>
</dbReference>
<dbReference type="Gene3D" id="1.10.10.10">
    <property type="entry name" value="Winged helix-like DNA-binding domain superfamily/Winged helix DNA-binding domain"/>
    <property type="match status" value="1"/>
</dbReference>
<dbReference type="InterPro" id="IPR001867">
    <property type="entry name" value="OmpR/PhoB-type_DNA-bd"/>
</dbReference>
<name>A0A060QE99_9PROT</name>
<dbReference type="InterPro" id="IPR036388">
    <property type="entry name" value="WH-like_DNA-bd_sf"/>
</dbReference>
<dbReference type="InterPro" id="IPR039420">
    <property type="entry name" value="WalR-like"/>
</dbReference>
<feature type="DNA-binding region" description="OmpR/PhoB-type" evidence="10">
    <location>
        <begin position="130"/>
        <end position="231"/>
    </location>
</feature>
<sequence length="235" mass="26637">MPHLLLVDDDQDILTLLGSFLQKHHYQVSTAETGETMFAILDRQPVDLVILDIMLRNEDGFSLCQRLRARSRIPVIMLSAMADLTDRIVGLEIGADDYLTKPFDQRELLARVKAVLRRAATPGETPPSLRPVLRFGRWVLDVARRELRAQDQSLVPLSGGGEFDLLLTFVEHPQRVLTRDQLMDMARGPDHAAFDRSIDVQVSRLRAKLEDDPRNPTLIRTVRNGGYMFTAAVKR</sequence>
<evidence type="ECO:0000256" key="7">
    <source>
        <dbReference type="ARBA" id="ARBA00023163"/>
    </source>
</evidence>
<dbReference type="GO" id="GO:0000976">
    <property type="term" value="F:transcription cis-regulatory region binding"/>
    <property type="evidence" value="ECO:0007669"/>
    <property type="project" value="TreeGrafter"/>
</dbReference>
<dbReference type="eggNOG" id="COG0745">
    <property type="taxonomic scope" value="Bacteria"/>
</dbReference>
<comment type="caution">
    <text evidence="13">The sequence shown here is derived from an EMBL/GenBank/DDBJ whole genome shotgun (WGS) entry which is preliminary data.</text>
</comment>
<keyword evidence="7" id="KW-0804">Transcription</keyword>
<evidence type="ECO:0000256" key="10">
    <source>
        <dbReference type="PROSITE-ProRule" id="PRU01091"/>
    </source>
</evidence>
<evidence type="ECO:0000256" key="1">
    <source>
        <dbReference type="ARBA" id="ARBA00004496"/>
    </source>
</evidence>
<dbReference type="GO" id="GO:0005829">
    <property type="term" value="C:cytosol"/>
    <property type="evidence" value="ECO:0007669"/>
    <property type="project" value="TreeGrafter"/>
</dbReference>
<evidence type="ECO:0000313" key="14">
    <source>
        <dbReference type="Proteomes" id="UP000027583"/>
    </source>
</evidence>
<dbReference type="InterPro" id="IPR011006">
    <property type="entry name" value="CheY-like_superfamily"/>
</dbReference>
<dbReference type="GO" id="GO:0032993">
    <property type="term" value="C:protein-DNA complex"/>
    <property type="evidence" value="ECO:0007669"/>
    <property type="project" value="TreeGrafter"/>
</dbReference>
<keyword evidence="5" id="KW-0805">Transcription regulation</keyword>
<dbReference type="SUPFAM" id="SSF52172">
    <property type="entry name" value="CheY-like"/>
    <property type="match status" value="1"/>
</dbReference>
<comment type="subcellular location">
    <subcellularLocation>
        <location evidence="1">Cytoplasm</location>
    </subcellularLocation>
</comment>
<keyword evidence="4" id="KW-0902">Two-component regulatory system</keyword>
<evidence type="ECO:0000256" key="2">
    <source>
        <dbReference type="ARBA" id="ARBA00022490"/>
    </source>
</evidence>